<evidence type="ECO:0000313" key="2">
    <source>
        <dbReference type="EMBL" id="ORX79036.1"/>
    </source>
</evidence>
<keyword evidence="3" id="KW-1185">Reference proteome</keyword>
<feature type="chain" id="PRO_5012463292" description="Right handed beta helix domain-containing protein" evidence="1">
    <location>
        <begin position="27"/>
        <end position="403"/>
    </location>
</feature>
<dbReference type="OrthoDB" id="10573783at2759"/>
<name>A0A1Y1X0U9_9FUNG</name>
<evidence type="ECO:0000313" key="3">
    <source>
        <dbReference type="Proteomes" id="UP000193944"/>
    </source>
</evidence>
<proteinExistence type="predicted"/>
<comment type="caution">
    <text evidence="2">The sequence shown here is derived from an EMBL/GenBank/DDBJ whole genome shotgun (WGS) entry which is preliminary data.</text>
</comment>
<reference evidence="2 3" key="2">
    <citation type="submission" date="2016-08" db="EMBL/GenBank/DDBJ databases">
        <title>Pervasive Adenine N6-methylation of Active Genes in Fungi.</title>
        <authorList>
            <consortium name="DOE Joint Genome Institute"/>
            <person name="Mondo S.J."/>
            <person name="Dannebaum R.O."/>
            <person name="Kuo R.C."/>
            <person name="Labutti K."/>
            <person name="Haridas S."/>
            <person name="Kuo A."/>
            <person name="Salamov A."/>
            <person name="Ahrendt S.R."/>
            <person name="Lipzen A."/>
            <person name="Sullivan W."/>
            <person name="Andreopoulos W.B."/>
            <person name="Clum A."/>
            <person name="Lindquist E."/>
            <person name="Daum C."/>
            <person name="Ramamoorthy G.K."/>
            <person name="Gryganskyi A."/>
            <person name="Culley D."/>
            <person name="Magnuson J.K."/>
            <person name="James T.Y."/>
            <person name="O'Malley M.A."/>
            <person name="Stajich J.E."/>
            <person name="Spatafora J.W."/>
            <person name="Visel A."/>
            <person name="Grigoriev I.V."/>
        </authorList>
    </citation>
    <scope>NUCLEOTIDE SEQUENCE [LARGE SCALE GENOMIC DNA]</scope>
    <source>
        <strain evidence="2 3">S4</strain>
    </source>
</reference>
<reference evidence="2 3" key="1">
    <citation type="submission" date="2016-08" db="EMBL/GenBank/DDBJ databases">
        <title>A Parts List for Fungal Cellulosomes Revealed by Comparative Genomics.</title>
        <authorList>
            <consortium name="DOE Joint Genome Institute"/>
            <person name="Haitjema C.H."/>
            <person name="Gilmore S.P."/>
            <person name="Henske J.K."/>
            <person name="Solomon K.V."/>
            <person name="De Groot R."/>
            <person name="Kuo A."/>
            <person name="Mondo S.J."/>
            <person name="Salamov A.A."/>
            <person name="Labutti K."/>
            <person name="Zhao Z."/>
            <person name="Chiniquy J."/>
            <person name="Barry K."/>
            <person name="Brewer H.M."/>
            <person name="Purvine S.O."/>
            <person name="Wright A.T."/>
            <person name="Boxma B."/>
            <person name="Van Alen T."/>
            <person name="Hackstein J.H."/>
            <person name="Baker S.E."/>
            <person name="Grigoriev I.V."/>
            <person name="O'Malley M.A."/>
        </authorList>
    </citation>
    <scope>NUCLEOTIDE SEQUENCE [LARGE SCALE GENOMIC DNA]</scope>
    <source>
        <strain evidence="2 3">S4</strain>
    </source>
</reference>
<gene>
    <name evidence="2" type="ORF">BCR32DRAFT_246689</name>
</gene>
<dbReference type="InterPro" id="IPR012334">
    <property type="entry name" value="Pectin_lyas_fold"/>
</dbReference>
<evidence type="ECO:0000256" key="1">
    <source>
        <dbReference type="SAM" id="SignalP"/>
    </source>
</evidence>
<accession>A0A1Y1X0U9</accession>
<dbReference type="EMBL" id="MCFG01000189">
    <property type="protein sequence ID" value="ORX79036.1"/>
    <property type="molecule type" value="Genomic_DNA"/>
</dbReference>
<feature type="signal peptide" evidence="1">
    <location>
        <begin position="1"/>
        <end position="26"/>
    </location>
</feature>
<keyword evidence="1" id="KW-0732">Signal</keyword>
<organism evidence="2 3">
    <name type="scientific">Anaeromyces robustus</name>
    <dbReference type="NCBI Taxonomy" id="1754192"/>
    <lineage>
        <taxon>Eukaryota</taxon>
        <taxon>Fungi</taxon>
        <taxon>Fungi incertae sedis</taxon>
        <taxon>Chytridiomycota</taxon>
        <taxon>Chytridiomycota incertae sedis</taxon>
        <taxon>Neocallimastigomycetes</taxon>
        <taxon>Neocallimastigales</taxon>
        <taxon>Neocallimastigaceae</taxon>
        <taxon>Anaeromyces</taxon>
    </lineage>
</organism>
<dbReference type="Gene3D" id="2.160.20.10">
    <property type="entry name" value="Single-stranded right-handed beta-helix, Pectin lyase-like"/>
    <property type="match status" value="1"/>
</dbReference>
<dbReference type="SUPFAM" id="SSF51126">
    <property type="entry name" value="Pectin lyase-like"/>
    <property type="match status" value="1"/>
</dbReference>
<dbReference type="AlphaFoldDB" id="A0A1Y1X0U9"/>
<dbReference type="Proteomes" id="UP000193944">
    <property type="component" value="Unassembled WGS sequence"/>
</dbReference>
<protein>
    <recommendedName>
        <fullName evidence="4">Right handed beta helix domain-containing protein</fullName>
    </recommendedName>
</protein>
<evidence type="ECO:0008006" key="4">
    <source>
        <dbReference type="Google" id="ProtNLM"/>
    </source>
</evidence>
<sequence>MITKKKYLFQLYLYLLLLLIYFKVQAKNVTITSKETTEDIVHIIENLSLSKDIDEIKLVFKDKIHKVSFEANNNFNFYKNITFYSIDGIIFDFQKHYSGQMTINVSEGTTMKKIVFENISFINFKNLYNTGVNMISFNISGENNNFQIEFKNCTFYNNIGNLLYFRYEGIKKESVQPHVILNDCKFTIFNTTFNNCYSYSEFLIHISSYYYYKYNKFSDTNNTFNLLIENSTFNVSGGEINVSITNSKFHNINGKTPTPLILDIIYSKIKIENCEFKNIKSILSSLFNEESIYSFRNVTFKDITVNSKSIIDILYNSITFDNCFFSNILCNGESEHSSLLTFTSSDYGNALKMNNVTIENSKSNGNLILIKGNMSNIELSNLNINKIYSYGSVINNLSLNVSK</sequence>
<dbReference type="InterPro" id="IPR011050">
    <property type="entry name" value="Pectin_lyase_fold/virulence"/>
</dbReference>